<comment type="caution">
    <text evidence="4">The sequence shown here is derived from an EMBL/GenBank/DDBJ whole genome shotgun (WGS) entry which is preliminary data.</text>
</comment>
<dbReference type="Gene3D" id="1.10.10.2840">
    <property type="entry name" value="PucR C-terminal helix-turn-helix domain"/>
    <property type="match status" value="1"/>
</dbReference>
<name>A0A4R1HK71_PSEEN</name>
<dbReference type="Pfam" id="PF17853">
    <property type="entry name" value="GGDEF_2"/>
    <property type="match status" value="1"/>
</dbReference>
<dbReference type="PANTHER" id="PTHR33744">
    <property type="entry name" value="CARBOHYDRATE DIACID REGULATOR"/>
    <property type="match status" value="1"/>
</dbReference>
<dbReference type="PANTHER" id="PTHR33744:SF7">
    <property type="entry name" value="PUCR FAMILY TRANSCRIPTIONAL REGULATOR"/>
    <property type="match status" value="1"/>
</dbReference>
<gene>
    <name evidence="4" type="ORF">EV378_5294</name>
</gene>
<evidence type="ECO:0000313" key="4">
    <source>
        <dbReference type="EMBL" id="TCK21313.1"/>
    </source>
</evidence>
<organism evidence="4 5">
    <name type="scientific">Pseudonocardia endophytica</name>
    <dbReference type="NCBI Taxonomy" id="401976"/>
    <lineage>
        <taxon>Bacteria</taxon>
        <taxon>Bacillati</taxon>
        <taxon>Actinomycetota</taxon>
        <taxon>Actinomycetes</taxon>
        <taxon>Pseudonocardiales</taxon>
        <taxon>Pseudonocardiaceae</taxon>
        <taxon>Pseudonocardia</taxon>
    </lineage>
</organism>
<accession>A0A4R1HK71</accession>
<dbReference type="Pfam" id="PF13556">
    <property type="entry name" value="HTH_30"/>
    <property type="match status" value="1"/>
</dbReference>
<dbReference type="RefSeq" id="WP_132430074.1">
    <property type="nucleotide sequence ID" value="NZ_SMFZ01000002.1"/>
</dbReference>
<feature type="domain" description="PucR C-terminal helix-turn-helix" evidence="2">
    <location>
        <begin position="379"/>
        <end position="436"/>
    </location>
</feature>
<dbReference type="InterPro" id="IPR042070">
    <property type="entry name" value="PucR_C-HTH_sf"/>
</dbReference>
<dbReference type="AlphaFoldDB" id="A0A4R1HK71"/>
<evidence type="ECO:0000256" key="1">
    <source>
        <dbReference type="ARBA" id="ARBA00006754"/>
    </source>
</evidence>
<dbReference type="InterPro" id="IPR041522">
    <property type="entry name" value="CdaR_GGDEF"/>
</dbReference>
<reference evidence="4 5" key="1">
    <citation type="submission" date="2019-03" db="EMBL/GenBank/DDBJ databases">
        <title>Sequencing the genomes of 1000 actinobacteria strains.</title>
        <authorList>
            <person name="Klenk H.-P."/>
        </authorList>
    </citation>
    <scope>NUCLEOTIDE SEQUENCE [LARGE SCALE GENOMIC DNA]</scope>
    <source>
        <strain evidence="4 5">DSM 44969</strain>
    </source>
</reference>
<proteinExistence type="inferred from homology"/>
<sequence length="443" mass="46700">MSLPGSEPVTAVVPAELGESAALRKIVSAYGRMSSLATERTDLAAVTRLLARVVGSAVAVLSPTLTVLASAGGEDSDAGPVDRLRAHAAQRGLGPVLTTVARARRALTLPGSADPASSAVVAPISTGEDIVAYLVTFSTGDEGFGDDVQVLLTEHAALICGVVLGRERVVAAAAGRARRELIEGVLHGRTREEGEIARWAGHLGFAEGRDHHVLATCARARPPGHDGRSDVAEPLTAAHATIENFLAQHAPDAIVAAREDEVVGIVPAPAGRPGLPHVKELAVRCRAEAERRHPGIVTATGIGGRCLRPHEIAQSYSQARRSLETIRRRTSGGAVVAFAELGVQRLLLQVPDVADLRAFAYEVLGAVLEQDAGGGSEHLRTLSAYFRENCSPRRAATSLHVHPNTVSYRIRRIEELTGLSLNSYQDRLLAQVAVEILVPSGEQ</sequence>
<keyword evidence="5" id="KW-1185">Reference proteome</keyword>
<evidence type="ECO:0000259" key="2">
    <source>
        <dbReference type="Pfam" id="PF13556"/>
    </source>
</evidence>
<dbReference type="InterPro" id="IPR025736">
    <property type="entry name" value="PucR_C-HTH_dom"/>
</dbReference>
<dbReference type="EMBL" id="SMFZ01000002">
    <property type="protein sequence ID" value="TCK21313.1"/>
    <property type="molecule type" value="Genomic_DNA"/>
</dbReference>
<evidence type="ECO:0000313" key="5">
    <source>
        <dbReference type="Proteomes" id="UP000295560"/>
    </source>
</evidence>
<feature type="domain" description="CdaR GGDEF-like" evidence="3">
    <location>
        <begin position="188"/>
        <end position="324"/>
    </location>
</feature>
<evidence type="ECO:0000259" key="3">
    <source>
        <dbReference type="Pfam" id="PF17853"/>
    </source>
</evidence>
<dbReference type="InterPro" id="IPR051448">
    <property type="entry name" value="CdaR-like_regulators"/>
</dbReference>
<comment type="similarity">
    <text evidence="1">Belongs to the CdaR family.</text>
</comment>
<dbReference type="OrthoDB" id="8026818at2"/>
<dbReference type="Proteomes" id="UP000295560">
    <property type="component" value="Unassembled WGS sequence"/>
</dbReference>
<protein>
    <submittedName>
        <fullName evidence="4">PucR-like helix-turn-helix protein</fullName>
    </submittedName>
</protein>